<feature type="region of interest" description="Disordered" evidence="6">
    <location>
        <begin position="1"/>
        <end position="37"/>
    </location>
</feature>
<protein>
    <submittedName>
        <fullName evidence="10">Glutaryl-CoA dehydrogenase</fullName>
        <ecNumber evidence="10">1.3.8.6</ecNumber>
    </submittedName>
</protein>
<keyword evidence="4 5" id="KW-0274">FAD</keyword>
<dbReference type="PANTHER" id="PTHR43188">
    <property type="entry name" value="ACYL-COENZYME A OXIDASE"/>
    <property type="match status" value="1"/>
</dbReference>
<evidence type="ECO:0000313" key="10">
    <source>
        <dbReference type="EMBL" id="MBB3023627.1"/>
    </source>
</evidence>
<evidence type="ECO:0000259" key="9">
    <source>
        <dbReference type="Pfam" id="PF02771"/>
    </source>
</evidence>
<keyword evidence="3 5" id="KW-0285">Flavoprotein</keyword>
<dbReference type="GO" id="GO:0050660">
    <property type="term" value="F:flavin adenine dinucleotide binding"/>
    <property type="evidence" value="ECO:0007669"/>
    <property type="project" value="InterPro"/>
</dbReference>
<gene>
    <name evidence="10" type="ORF">FHX50_001924</name>
</gene>
<evidence type="ECO:0000256" key="3">
    <source>
        <dbReference type="ARBA" id="ARBA00022630"/>
    </source>
</evidence>
<dbReference type="Proteomes" id="UP000568050">
    <property type="component" value="Unassembled WGS sequence"/>
</dbReference>
<dbReference type="PROSITE" id="PS00073">
    <property type="entry name" value="ACYL_COA_DH_2"/>
    <property type="match status" value="1"/>
</dbReference>
<feature type="compositionally biased region" description="Low complexity" evidence="6">
    <location>
        <begin position="15"/>
        <end position="31"/>
    </location>
</feature>
<dbReference type="EMBL" id="JACHWP010000008">
    <property type="protein sequence ID" value="MBB3023627.1"/>
    <property type="molecule type" value="Genomic_DNA"/>
</dbReference>
<organism evidence="10 11">
    <name type="scientific">Helcobacillus massiliensis</name>
    <dbReference type="NCBI Taxonomy" id="521392"/>
    <lineage>
        <taxon>Bacteria</taxon>
        <taxon>Bacillati</taxon>
        <taxon>Actinomycetota</taxon>
        <taxon>Actinomycetes</taxon>
        <taxon>Micrococcales</taxon>
        <taxon>Dermabacteraceae</taxon>
        <taxon>Helcobacillus</taxon>
    </lineage>
</organism>
<dbReference type="Gene3D" id="2.40.110.10">
    <property type="entry name" value="Butyryl-CoA Dehydrogenase, subunit A, domain 2"/>
    <property type="match status" value="1"/>
</dbReference>
<dbReference type="InterPro" id="IPR013786">
    <property type="entry name" value="AcylCoA_DH/ox_N"/>
</dbReference>
<dbReference type="InterPro" id="IPR046373">
    <property type="entry name" value="Acyl-CoA_Oxase/DH_mid-dom_sf"/>
</dbReference>
<dbReference type="EC" id="1.3.8.6" evidence="10"/>
<dbReference type="InterPro" id="IPR045008">
    <property type="entry name" value="ACX4-like"/>
</dbReference>
<name>A0A839R190_9MICO</name>
<evidence type="ECO:0000256" key="4">
    <source>
        <dbReference type="ARBA" id="ARBA00022827"/>
    </source>
</evidence>
<comment type="caution">
    <text evidence="10">The sequence shown here is derived from an EMBL/GenBank/DDBJ whole genome shotgun (WGS) entry which is preliminary data.</text>
</comment>
<accession>A0A839R190</accession>
<sequence>MTPAPATPGPVGRDSAPAGPAATAPPTGSAGRPLPAADGYPLSPVTDYYGLFAGVQGEDLEAWQAAHALTEPILARINEAWEAAEYPMDLVRLLADSDLLTDGLDIPGHRRLSPLGAGLVTMEMSRIDGSMGTVVGVQAGLCARSIALLGSQEQKDKWLPALASAEKLGAFALTEPDHGSDSVALETVARREGDHWVITGEKKWIGNGANCDVSVVWARVDDESDPQLHGQVSGFIVEQHLDGYSADLIEGKLSLRAIHQAHIRMDGVRVPLDARLPEARSFKDTGRVLAATRAGVAWGALGHAIACFEIAAQYAKDRTQFGRPLAKSQHVQVRLADMLQTLVGAQLHCFRVAQLDEAGTLTPVQASMAKVHCTRAARSVAAEARDLLGGVGILLENQVIRHMADIEALHTYEGTDTIQSLLVGREIAGVSAFA</sequence>
<dbReference type="SUPFAM" id="SSF47203">
    <property type="entry name" value="Acyl-CoA dehydrogenase C-terminal domain-like"/>
    <property type="match status" value="1"/>
</dbReference>
<feature type="domain" description="Acyl-CoA oxidase/dehydrogenase middle" evidence="8">
    <location>
        <begin position="170"/>
        <end position="268"/>
    </location>
</feature>
<evidence type="ECO:0000256" key="1">
    <source>
        <dbReference type="ARBA" id="ARBA00001974"/>
    </source>
</evidence>
<evidence type="ECO:0000256" key="5">
    <source>
        <dbReference type="RuleBase" id="RU362125"/>
    </source>
</evidence>
<comment type="cofactor">
    <cofactor evidence="1 5">
        <name>FAD</name>
        <dbReference type="ChEBI" id="CHEBI:57692"/>
    </cofactor>
</comment>
<dbReference type="Gene3D" id="1.20.140.10">
    <property type="entry name" value="Butyryl-CoA Dehydrogenase, subunit A, domain 3"/>
    <property type="match status" value="1"/>
</dbReference>
<evidence type="ECO:0000256" key="2">
    <source>
        <dbReference type="ARBA" id="ARBA00009347"/>
    </source>
</evidence>
<keyword evidence="11" id="KW-1185">Reference proteome</keyword>
<dbReference type="InterPro" id="IPR036250">
    <property type="entry name" value="AcylCo_DH-like_C"/>
</dbReference>
<dbReference type="InterPro" id="IPR037069">
    <property type="entry name" value="AcylCoA_DH/ox_N_sf"/>
</dbReference>
<feature type="domain" description="Acyl-CoA dehydrogenase/oxidase N-terminal" evidence="9">
    <location>
        <begin position="70"/>
        <end position="166"/>
    </location>
</feature>
<feature type="domain" description="Acyl-CoA dehydrogenase/oxidase C-terminal" evidence="7">
    <location>
        <begin position="288"/>
        <end position="427"/>
    </location>
</feature>
<evidence type="ECO:0000256" key="6">
    <source>
        <dbReference type="SAM" id="MobiDB-lite"/>
    </source>
</evidence>
<dbReference type="Pfam" id="PF02770">
    <property type="entry name" value="Acyl-CoA_dh_M"/>
    <property type="match status" value="1"/>
</dbReference>
<evidence type="ECO:0000259" key="8">
    <source>
        <dbReference type="Pfam" id="PF02770"/>
    </source>
</evidence>
<keyword evidence="5 10" id="KW-0560">Oxidoreductase</keyword>
<dbReference type="RefSeq" id="WP_183376979.1">
    <property type="nucleotide sequence ID" value="NZ_JACHWP010000008.1"/>
</dbReference>
<evidence type="ECO:0000313" key="11">
    <source>
        <dbReference type="Proteomes" id="UP000568050"/>
    </source>
</evidence>
<dbReference type="Pfam" id="PF02771">
    <property type="entry name" value="Acyl-CoA_dh_N"/>
    <property type="match status" value="1"/>
</dbReference>
<evidence type="ECO:0000259" key="7">
    <source>
        <dbReference type="Pfam" id="PF00441"/>
    </source>
</evidence>
<dbReference type="InterPro" id="IPR006089">
    <property type="entry name" value="Acyl-CoA_DH_CS"/>
</dbReference>
<dbReference type="InterPro" id="IPR009075">
    <property type="entry name" value="AcylCo_DH/oxidase_C"/>
</dbReference>
<dbReference type="InterPro" id="IPR006091">
    <property type="entry name" value="Acyl-CoA_Oxase/DH_mid-dom"/>
</dbReference>
<dbReference type="GO" id="GO:0004361">
    <property type="term" value="F:glutaryl-CoA dehydrogenase activity"/>
    <property type="evidence" value="ECO:0007669"/>
    <property type="project" value="UniProtKB-EC"/>
</dbReference>
<proteinExistence type="inferred from homology"/>
<dbReference type="SUPFAM" id="SSF56645">
    <property type="entry name" value="Acyl-CoA dehydrogenase NM domain-like"/>
    <property type="match status" value="1"/>
</dbReference>
<dbReference type="PANTHER" id="PTHR43188:SF1">
    <property type="entry name" value="ACYL-COA DEHYDROGENASE"/>
    <property type="match status" value="1"/>
</dbReference>
<dbReference type="AlphaFoldDB" id="A0A839R190"/>
<dbReference type="InterPro" id="IPR009100">
    <property type="entry name" value="AcylCoA_DH/oxidase_NM_dom_sf"/>
</dbReference>
<dbReference type="Gene3D" id="1.10.540.10">
    <property type="entry name" value="Acyl-CoA dehydrogenase/oxidase, N-terminal domain"/>
    <property type="match status" value="1"/>
</dbReference>
<dbReference type="GO" id="GO:0006635">
    <property type="term" value="P:fatty acid beta-oxidation"/>
    <property type="evidence" value="ECO:0007669"/>
    <property type="project" value="InterPro"/>
</dbReference>
<reference evidence="10 11" key="1">
    <citation type="submission" date="2020-08" db="EMBL/GenBank/DDBJ databases">
        <title>Sequencing the genomes of 1000 actinobacteria strains.</title>
        <authorList>
            <person name="Klenk H.-P."/>
        </authorList>
    </citation>
    <scope>NUCLEOTIDE SEQUENCE [LARGE SCALE GENOMIC DNA]</scope>
    <source>
        <strain evidence="10 11">DSM 23040</strain>
    </source>
</reference>
<dbReference type="Pfam" id="PF00441">
    <property type="entry name" value="Acyl-CoA_dh_1"/>
    <property type="match status" value="1"/>
</dbReference>
<comment type="similarity">
    <text evidence="2 5">Belongs to the acyl-CoA dehydrogenase family.</text>
</comment>